<dbReference type="InterPro" id="IPR034122">
    <property type="entry name" value="Retropepsin-like_bacterial"/>
</dbReference>
<comment type="caution">
    <text evidence="3">The sequence shown here is derived from an EMBL/GenBank/DDBJ whole genome shotgun (WGS) entry which is preliminary data.</text>
</comment>
<dbReference type="PROSITE" id="PS50175">
    <property type="entry name" value="ASP_PROT_RETROV"/>
    <property type="match status" value="1"/>
</dbReference>
<gene>
    <name evidence="3" type="ORF">FHS94_000160</name>
</gene>
<evidence type="ECO:0000259" key="2">
    <source>
        <dbReference type="PROSITE" id="PS50175"/>
    </source>
</evidence>
<dbReference type="RefSeq" id="WP_184053429.1">
    <property type="nucleotide sequence ID" value="NZ_JACIJK010000001.1"/>
</dbReference>
<accession>A0A7W9B9X9</accession>
<evidence type="ECO:0000256" key="1">
    <source>
        <dbReference type="ARBA" id="ARBA00022801"/>
    </source>
</evidence>
<proteinExistence type="predicted"/>
<keyword evidence="1" id="KW-0378">Hydrolase</keyword>
<dbReference type="SUPFAM" id="SSF50630">
    <property type="entry name" value="Acid proteases"/>
    <property type="match status" value="2"/>
</dbReference>
<dbReference type="Gene3D" id="2.40.70.10">
    <property type="entry name" value="Acid Proteases"/>
    <property type="match status" value="2"/>
</dbReference>
<dbReference type="AlphaFoldDB" id="A0A7W9B9X9"/>
<dbReference type="InterPro" id="IPR001995">
    <property type="entry name" value="Peptidase_A2_cat"/>
</dbReference>
<dbReference type="Proteomes" id="UP000546200">
    <property type="component" value="Unassembled WGS sequence"/>
</dbReference>
<dbReference type="GO" id="GO:0006508">
    <property type="term" value="P:proteolysis"/>
    <property type="evidence" value="ECO:0007669"/>
    <property type="project" value="UniProtKB-KW"/>
</dbReference>
<dbReference type="GO" id="GO:0004190">
    <property type="term" value="F:aspartic-type endopeptidase activity"/>
    <property type="evidence" value="ECO:0007669"/>
    <property type="project" value="InterPro"/>
</dbReference>
<feature type="domain" description="Peptidase A2" evidence="2">
    <location>
        <begin position="13"/>
        <end position="28"/>
    </location>
</feature>
<evidence type="ECO:0000313" key="3">
    <source>
        <dbReference type="EMBL" id="MBB5713341.1"/>
    </source>
</evidence>
<organism evidence="3 4">
    <name type="scientific">Sphingomonas aerophila</name>
    <dbReference type="NCBI Taxonomy" id="1344948"/>
    <lineage>
        <taxon>Bacteria</taxon>
        <taxon>Pseudomonadati</taxon>
        <taxon>Pseudomonadota</taxon>
        <taxon>Alphaproteobacteria</taxon>
        <taxon>Sphingomonadales</taxon>
        <taxon>Sphingomonadaceae</taxon>
        <taxon>Sphingomonas</taxon>
    </lineage>
</organism>
<dbReference type="Pfam" id="PF13975">
    <property type="entry name" value="gag-asp_proteas"/>
    <property type="match status" value="1"/>
</dbReference>
<dbReference type="EMBL" id="JACIJK010000001">
    <property type="protein sequence ID" value="MBB5713341.1"/>
    <property type="molecule type" value="Genomic_DNA"/>
</dbReference>
<keyword evidence="3" id="KW-0645">Protease</keyword>
<keyword evidence="4" id="KW-1185">Reference proteome</keyword>
<dbReference type="Pfam" id="PF13650">
    <property type="entry name" value="Asp_protease_2"/>
    <property type="match status" value="1"/>
</dbReference>
<name>A0A7W9B9X9_9SPHN</name>
<dbReference type="InterPro" id="IPR001969">
    <property type="entry name" value="Aspartic_peptidase_AS"/>
</dbReference>
<dbReference type="InterPro" id="IPR021109">
    <property type="entry name" value="Peptidase_aspartic_dom_sf"/>
</dbReference>
<evidence type="ECO:0000313" key="4">
    <source>
        <dbReference type="Proteomes" id="UP000546200"/>
    </source>
</evidence>
<dbReference type="PROSITE" id="PS00141">
    <property type="entry name" value="ASP_PROTEASE"/>
    <property type="match status" value="2"/>
</dbReference>
<protein>
    <submittedName>
        <fullName evidence="3">Putative aspartyl protease</fullName>
    </submittedName>
</protein>
<sequence length="267" mass="28388">MTVPVVIAGAGPFRFVIDTGAERTVISRELADQLGLPRGREIRVTALTGTSIVGTVIIPSISVSTLGGQRIEAPAFLAKDIGASGLLGVDALQGHRVRIDLDQGVMSVSAAKKRSGRVRRDPDEVVVRAKSRFGQLVVTDANVDGVRVRVVLDTGTPVSIGNEALRRRLPRGGRISGSMQLISVTGETLVTPYGAAAAMQLGPMSIRNLPIAFAEVTPFQIFGLDTKPAMLLGMDALRLFRRVDIDFANRELRMLVPEGTAKGRNAG</sequence>
<dbReference type="CDD" id="cd05483">
    <property type="entry name" value="retropepsin_like_bacteria"/>
    <property type="match status" value="1"/>
</dbReference>
<reference evidence="3 4" key="1">
    <citation type="submission" date="2020-08" db="EMBL/GenBank/DDBJ databases">
        <title>Genomic Encyclopedia of Type Strains, Phase IV (KMG-IV): sequencing the most valuable type-strain genomes for metagenomic binning, comparative biology and taxonomic classification.</title>
        <authorList>
            <person name="Goeker M."/>
        </authorList>
    </citation>
    <scope>NUCLEOTIDE SEQUENCE [LARGE SCALE GENOMIC DNA]</scope>
    <source>
        <strain evidence="3 4">DSM 100044</strain>
    </source>
</reference>